<protein>
    <submittedName>
        <fullName evidence="1">TIGR03089 family protein</fullName>
    </submittedName>
</protein>
<dbReference type="NCBIfam" id="TIGR03089">
    <property type="entry name" value="TIGR03089 family protein"/>
    <property type="match status" value="1"/>
</dbReference>
<evidence type="ECO:0000313" key="1">
    <source>
        <dbReference type="EMBL" id="XCG62660.1"/>
    </source>
</evidence>
<dbReference type="InterPro" id="IPR042099">
    <property type="entry name" value="ANL_N_sf"/>
</dbReference>
<dbReference type="EMBL" id="CP159218">
    <property type="protein sequence ID" value="XCG62660.1"/>
    <property type="molecule type" value="Genomic_DNA"/>
</dbReference>
<dbReference type="Gene3D" id="3.40.50.12780">
    <property type="entry name" value="N-terminal domain of ligase-like"/>
    <property type="match status" value="1"/>
</dbReference>
<dbReference type="AlphaFoldDB" id="A0AAU8DMC0"/>
<sequence>MASPSEAHIGAGSVTDVVLGPLLRADLHVPRLVTYSPLGRTELSTASLGNWSAKVAGLLRDELGLSPGSVVSVRTADFWQSLPILLGCWWNGAVVTPDDDADAAVAFVADGDDAVADDVFVVSGHPLGAPSRQVAAHQRDFTTAVLGQADRFDAPPAVTSESAALSVDGRIRSVGEVLAIARSSAGAFWSGIRVASTAPWTLPEPAVGLLLGTLLADGVIVQISDPAADVAAIAATEHCSVQFAG</sequence>
<proteinExistence type="predicted"/>
<dbReference type="RefSeq" id="WP_353648275.1">
    <property type="nucleotide sequence ID" value="NZ_CP159218.1"/>
</dbReference>
<name>A0AAU8DMC0_9ACTN</name>
<dbReference type="InterPro" id="IPR017523">
    <property type="entry name" value="Rv3268"/>
</dbReference>
<gene>
    <name evidence="1" type="ORF">ABLG96_15670</name>
</gene>
<reference evidence="1" key="1">
    <citation type="submission" date="2024-05" db="EMBL/GenBank/DDBJ databases">
        <authorList>
            <person name="Cai S.Y."/>
            <person name="Jin L.M."/>
            <person name="Li H.R."/>
        </authorList>
    </citation>
    <scope>NUCLEOTIDE SEQUENCE</scope>
    <source>
        <strain evidence="1">A5-74</strain>
    </source>
</reference>
<organism evidence="1">
    <name type="scientific">Nakamurella sp. A5-74</name>
    <dbReference type="NCBI Taxonomy" id="3158264"/>
    <lineage>
        <taxon>Bacteria</taxon>
        <taxon>Bacillati</taxon>
        <taxon>Actinomycetota</taxon>
        <taxon>Actinomycetes</taxon>
        <taxon>Nakamurellales</taxon>
        <taxon>Nakamurellaceae</taxon>
        <taxon>Nakamurella</taxon>
    </lineage>
</organism>
<dbReference type="SUPFAM" id="SSF56801">
    <property type="entry name" value="Acetyl-CoA synthetase-like"/>
    <property type="match status" value="1"/>
</dbReference>
<accession>A0AAU8DMC0</accession>